<feature type="disulfide bond" evidence="5">
    <location>
        <begin position="107"/>
        <end position="117"/>
    </location>
</feature>
<evidence type="ECO:0000256" key="6">
    <source>
        <dbReference type="SAM" id="Phobius"/>
    </source>
</evidence>
<keyword evidence="2" id="KW-0677">Repeat</keyword>
<feature type="disulfide bond" evidence="5">
    <location>
        <begin position="63"/>
        <end position="127"/>
    </location>
</feature>
<dbReference type="SUPFAM" id="SSF48726">
    <property type="entry name" value="Immunoglobulin"/>
    <property type="match status" value="3"/>
</dbReference>
<accession>A0AA88M6G6</accession>
<dbReference type="Gene3D" id="2.60.40.10">
    <property type="entry name" value="Immunoglobulins"/>
    <property type="match status" value="4"/>
</dbReference>
<dbReference type="PANTHER" id="PTHR48071">
    <property type="entry name" value="SRCR DOMAIN-CONTAINING PROTEIN"/>
    <property type="match status" value="1"/>
</dbReference>
<evidence type="ECO:0000259" key="7">
    <source>
        <dbReference type="PROSITE" id="PS50287"/>
    </source>
</evidence>
<reference evidence="9" key="1">
    <citation type="submission" date="2023-08" db="EMBL/GenBank/DDBJ databases">
        <title>Pelteobagrus vachellii genome.</title>
        <authorList>
            <person name="Liu H."/>
        </authorList>
    </citation>
    <scope>NUCLEOTIDE SEQUENCE</scope>
    <source>
        <strain evidence="9">PRFRI_2022a</strain>
        <tissue evidence="9">Muscle</tissue>
    </source>
</reference>
<dbReference type="InterPro" id="IPR036179">
    <property type="entry name" value="Ig-like_dom_sf"/>
</dbReference>
<feature type="domain" description="Ig-like" evidence="8">
    <location>
        <begin position="657"/>
        <end position="742"/>
    </location>
</feature>
<evidence type="ECO:0000259" key="8">
    <source>
        <dbReference type="PROSITE" id="PS50835"/>
    </source>
</evidence>
<evidence type="ECO:0000256" key="4">
    <source>
        <dbReference type="ARBA" id="ARBA00023180"/>
    </source>
</evidence>
<feature type="disulfide bond" evidence="5">
    <location>
        <begin position="486"/>
        <end position="547"/>
    </location>
</feature>
<dbReference type="Gene3D" id="3.10.250.10">
    <property type="entry name" value="SRCR-like domain"/>
    <property type="match status" value="4"/>
</dbReference>
<keyword evidence="10" id="KW-1185">Reference proteome</keyword>
<dbReference type="Proteomes" id="UP001187315">
    <property type="component" value="Unassembled WGS sequence"/>
</dbReference>
<evidence type="ECO:0000313" key="10">
    <source>
        <dbReference type="Proteomes" id="UP001187315"/>
    </source>
</evidence>
<comment type="caution">
    <text evidence="9">The sequence shown here is derived from an EMBL/GenBank/DDBJ whole genome shotgun (WGS) entry which is preliminary data.</text>
</comment>
<feature type="disulfide bond" evidence="5">
    <location>
        <begin position="577"/>
        <end position="641"/>
    </location>
</feature>
<evidence type="ECO:0008006" key="11">
    <source>
        <dbReference type="Google" id="ProtNLM"/>
    </source>
</evidence>
<feature type="disulfide bond" evidence="5">
    <location>
        <begin position="167"/>
        <end position="231"/>
    </location>
</feature>
<dbReference type="FunFam" id="3.10.250.10:FF:000006">
    <property type="entry name" value="neurotrypsin isoform X2"/>
    <property type="match status" value="4"/>
</dbReference>
<gene>
    <name evidence="9" type="ORF">Q7C36_017715</name>
</gene>
<dbReference type="SMART" id="SM00409">
    <property type="entry name" value="IG"/>
    <property type="match status" value="4"/>
</dbReference>
<organism evidence="9 10">
    <name type="scientific">Tachysurus vachellii</name>
    <name type="common">Darkbarbel catfish</name>
    <name type="synonym">Pelteobagrus vachellii</name>
    <dbReference type="NCBI Taxonomy" id="175792"/>
    <lineage>
        <taxon>Eukaryota</taxon>
        <taxon>Metazoa</taxon>
        <taxon>Chordata</taxon>
        <taxon>Craniata</taxon>
        <taxon>Vertebrata</taxon>
        <taxon>Euteleostomi</taxon>
        <taxon>Actinopterygii</taxon>
        <taxon>Neopterygii</taxon>
        <taxon>Teleostei</taxon>
        <taxon>Ostariophysi</taxon>
        <taxon>Siluriformes</taxon>
        <taxon>Bagridae</taxon>
        <taxon>Tachysurus</taxon>
    </lineage>
</organism>
<keyword evidence="6" id="KW-0812">Transmembrane</keyword>
<dbReference type="InterPro" id="IPR013783">
    <property type="entry name" value="Ig-like_fold"/>
</dbReference>
<feature type="domain" description="SRCR" evidence="7">
    <location>
        <begin position="38"/>
        <end position="138"/>
    </location>
</feature>
<evidence type="ECO:0000256" key="5">
    <source>
        <dbReference type="PROSITE-ProRule" id="PRU00196"/>
    </source>
</evidence>
<dbReference type="SMART" id="SM00202">
    <property type="entry name" value="SR"/>
    <property type="match status" value="4"/>
</dbReference>
<evidence type="ECO:0000256" key="3">
    <source>
        <dbReference type="ARBA" id="ARBA00023157"/>
    </source>
</evidence>
<feature type="disulfide bond" evidence="5">
    <location>
        <begin position="76"/>
        <end position="137"/>
    </location>
</feature>
<dbReference type="GO" id="GO:0031638">
    <property type="term" value="P:zymogen activation"/>
    <property type="evidence" value="ECO:0007669"/>
    <property type="project" value="TreeGrafter"/>
</dbReference>
<evidence type="ECO:0000256" key="1">
    <source>
        <dbReference type="ARBA" id="ARBA00022729"/>
    </source>
</evidence>
<dbReference type="InterPro" id="IPR003599">
    <property type="entry name" value="Ig_sub"/>
</dbReference>
<evidence type="ECO:0000256" key="2">
    <source>
        <dbReference type="ARBA" id="ARBA00022737"/>
    </source>
</evidence>
<keyword evidence="1" id="KW-0732">Signal</keyword>
<dbReference type="GO" id="GO:0005886">
    <property type="term" value="C:plasma membrane"/>
    <property type="evidence" value="ECO:0007669"/>
    <property type="project" value="TreeGrafter"/>
</dbReference>
<name>A0AA88M6G6_TACVA</name>
<dbReference type="GO" id="GO:0004252">
    <property type="term" value="F:serine-type endopeptidase activity"/>
    <property type="evidence" value="ECO:0007669"/>
    <property type="project" value="TreeGrafter"/>
</dbReference>
<dbReference type="AlphaFoldDB" id="A0AA88M6G6"/>
<dbReference type="InterPro" id="IPR001190">
    <property type="entry name" value="SRCR"/>
</dbReference>
<feature type="disulfide bond" evidence="5">
    <location>
        <begin position="621"/>
        <end position="631"/>
    </location>
</feature>
<evidence type="ECO:0000313" key="9">
    <source>
        <dbReference type="EMBL" id="KAK2829725.1"/>
    </source>
</evidence>
<feature type="disulfide bond" evidence="5">
    <location>
        <begin position="590"/>
        <end position="651"/>
    </location>
</feature>
<dbReference type="PROSITE" id="PS50287">
    <property type="entry name" value="SRCR_2"/>
    <property type="match status" value="4"/>
</dbReference>
<feature type="domain" description="SRCR" evidence="7">
    <location>
        <begin position="142"/>
        <end position="242"/>
    </location>
</feature>
<feature type="disulfide bond" evidence="5">
    <location>
        <begin position="517"/>
        <end position="527"/>
    </location>
</feature>
<dbReference type="PRINTS" id="PR00258">
    <property type="entry name" value="SPERACTRCPTR"/>
</dbReference>
<feature type="transmembrane region" description="Helical" evidence="6">
    <location>
        <begin position="859"/>
        <end position="880"/>
    </location>
</feature>
<dbReference type="InterPro" id="IPR007110">
    <property type="entry name" value="Ig-like_dom"/>
</dbReference>
<dbReference type="Pfam" id="PF13895">
    <property type="entry name" value="Ig_2"/>
    <property type="match status" value="2"/>
</dbReference>
<dbReference type="Pfam" id="PF00530">
    <property type="entry name" value="SRCR"/>
    <property type="match status" value="4"/>
</dbReference>
<feature type="domain" description="Ig-like" evidence="8">
    <location>
        <begin position="247"/>
        <end position="332"/>
    </location>
</feature>
<feature type="domain" description="SRCR" evidence="7">
    <location>
        <begin position="448"/>
        <end position="548"/>
    </location>
</feature>
<dbReference type="InterPro" id="IPR036772">
    <property type="entry name" value="SRCR-like_dom_sf"/>
</dbReference>
<sequence>MINTKLNDALRTRMLRLHLTLMLASVLIASMLTDGASIRLAGASNSCSGRVEILHNGQWGTVCDDYWEIMDAEVVCRQIGCGKAISATFSANFGEGSGRIWLDDVQCSGNESVITQCSHSGFGKQNCGHSEDAGVICSGREIRLVNGPSKCCGRVEIQHRAQWGTVCDDNWDLKDAEVVCRQLGCGKAISAPQKSHFGQGSEPTWLGNVQCKGTESYIDHCSHSGFGVKNCGHDEHAGVVCSNMQSPTLTRISPNSVVSPEEVLQFTCSTPSPSCISVDFSLYKTGTLIQNQTAENTTTFTLTVDASHQGQYTCDYSYKESNSTSYRSNFVTITVVNLQQPNVSFSAADGWYHYGPEGPEMIRSYGFSIICSTEPQYTGGSFHLGFSESNITRTQSAVNHSAVFLFPEAEFDHQGNYSCTYEVKVSSRTFTSTTTEPLIVTVKDGANIRLTGGNDSCSGRVEILYNDEWGTVSDDDWNLNDAEVVCRQIGCGKAVTAHQDVHFAQESVPVWLDDVQCSGRESTITQCTHRGFGSHNCSHGEDAGVTCSGREIRLVNGPSKCCGRVEIQHRAQWGTVCDDNWDLQDAEVVCRQFGCGKAVSTPRKSHFGQGSEPTWLSNVQCNGTESYIDHCSHSRFGVKNCGHHADAGVVCSNMQSPTLTRISPNSVVSPEEVLKFTCSTPSPSCISVDFSLYKTGTLIKKQTAETTTTFTLTVDASHRGQYTCDYSYKESDSTSSRSNSITITVVNLQQLNISFIAAYGWSHYGPGGSEVIKGYGFSIICSTEAQYPGGFFHLGFSGSNISRTQSAVNHSAVFIFPEADFDHQGNYSCTYEVKVSSRTFTSNTTENLLISIKVSISPFIGFGVTALLLLLLLPVIIWVVKKRKRPKYQMDKKNTQYAENTSKEFKSGIKPYQEFAEAVFHQKESKL</sequence>
<feature type="disulfide bond" evidence="5">
    <location>
        <begin position="180"/>
        <end position="241"/>
    </location>
</feature>
<comment type="caution">
    <text evidence="5">Lacks conserved residue(s) required for the propagation of feature annotation.</text>
</comment>
<keyword evidence="6" id="KW-0472">Membrane</keyword>
<protein>
    <recommendedName>
        <fullName evidence="11">Deleted in malignant brain tumors 1 protein-like</fullName>
    </recommendedName>
</protein>
<dbReference type="PROSITE" id="PS00420">
    <property type="entry name" value="SRCR_1"/>
    <property type="match status" value="2"/>
</dbReference>
<dbReference type="PROSITE" id="PS50835">
    <property type="entry name" value="IG_LIKE"/>
    <property type="match status" value="2"/>
</dbReference>
<feature type="disulfide bond" evidence="5">
    <location>
        <begin position="211"/>
        <end position="221"/>
    </location>
</feature>
<dbReference type="EMBL" id="JAVHJS010000018">
    <property type="protein sequence ID" value="KAK2829725.1"/>
    <property type="molecule type" value="Genomic_DNA"/>
</dbReference>
<proteinExistence type="predicted"/>
<feature type="domain" description="SRCR" evidence="7">
    <location>
        <begin position="552"/>
        <end position="652"/>
    </location>
</feature>
<dbReference type="SUPFAM" id="SSF56487">
    <property type="entry name" value="SRCR-like"/>
    <property type="match status" value="4"/>
</dbReference>
<dbReference type="PANTHER" id="PTHR48071:SF27">
    <property type="entry name" value="SCAVENGER RECEPTOR CYSTEINE-RICH TYPE 1 PROTEIN M130-LIKE"/>
    <property type="match status" value="1"/>
</dbReference>
<keyword evidence="3 5" id="KW-1015">Disulfide bond</keyword>
<keyword evidence="6" id="KW-1133">Transmembrane helix</keyword>
<keyword evidence="4" id="KW-0325">Glycoprotein</keyword>